<dbReference type="EMBL" id="FTOR01000016">
    <property type="protein sequence ID" value="SIT34345.1"/>
    <property type="molecule type" value="Genomic_DNA"/>
</dbReference>
<dbReference type="STRING" id="477680.SAMN05421788_1162"/>
<keyword evidence="6" id="KW-1185">Reference proteome</keyword>
<name>A0A1N7RGX5_9BACT</name>
<dbReference type="InterPro" id="IPR002577">
    <property type="entry name" value="HTH_HxlR"/>
</dbReference>
<gene>
    <name evidence="5" type="ORF">SAMN05421788_1162</name>
</gene>
<evidence type="ECO:0000313" key="5">
    <source>
        <dbReference type="EMBL" id="SIT34345.1"/>
    </source>
</evidence>
<dbReference type="PANTHER" id="PTHR33204:SF29">
    <property type="entry name" value="TRANSCRIPTIONAL REGULATOR"/>
    <property type="match status" value="1"/>
</dbReference>
<dbReference type="PANTHER" id="PTHR33204">
    <property type="entry name" value="TRANSCRIPTIONAL REGULATOR, MARR FAMILY"/>
    <property type="match status" value="1"/>
</dbReference>
<proteinExistence type="predicted"/>
<dbReference type="PROSITE" id="PS51118">
    <property type="entry name" value="HTH_HXLR"/>
    <property type="match status" value="1"/>
</dbReference>
<evidence type="ECO:0000256" key="2">
    <source>
        <dbReference type="ARBA" id="ARBA00023125"/>
    </source>
</evidence>
<reference evidence="6" key="1">
    <citation type="submission" date="2017-01" db="EMBL/GenBank/DDBJ databases">
        <authorList>
            <person name="Varghese N."/>
            <person name="Submissions S."/>
        </authorList>
    </citation>
    <scope>NUCLEOTIDE SEQUENCE [LARGE SCALE GENOMIC DNA]</scope>
    <source>
        <strain evidence="6">DSM 21054</strain>
    </source>
</reference>
<dbReference type="OrthoDB" id="8231503at2"/>
<evidence type="ECO:0000259" key="4">
    <source>
        <dbReference type="PROSITE" id="PS51118"/>
    </source>
</evidence>
<sequence>MITLHGKKYTCPIDFSLSFIDGKWKILILSHLYYQANRSYSDFIDNLPGVSEKMLSQQLKELERDKLIAKTIVSQKPYRVTYALTEHGKTLSPLFQFLSEWGIDYLKHNGIDYLKDQHLYK</sequence>
<organism evidence="5 6">
    <name type="scientific">Filimonas lacunae</name>
    <dbReference type="NCBI Taxonomy" id="477680"/>
    <lineage>
        <taxon>Bacteria</taxon>
        <taxon>Pseudomonadati</taxon>
        <taxon>Bacteroidota</taxon>
        <taxon>Chitinophagia</taxon>
        <taxon>Chitinophagales</taxon>
        <taxon>Chitinophagaceae</taxon>
        <taxon>Filimonas</taxon>
    </lineage>
</organism>
<dbReference type="AlphaFoldDB" id="A0A1N7RGX5"/>
<dbReference type="Pfam" id="PF01638">
    <property type="entry name" value="HxlR"/>
    <property type="match status" value="1"/>
</dbReference>
<dbReference type="Gene3D" id="1.10.10.10">
    <property type="entry name" value="Winged helix-like DNA-binding domain superfamily/Winged helix DNA-binding domain"/>
    <property type="match status" value="1"/>
</dbReference>
<dbReference type="InterPro" id="IPR036390">
    <property type="entry name" value="WH_DNA-bd_sf"/>
</dbReference>
<dbReference type="RefSeq" id="WP_076382679.1">
    <property type="nucleotide sequence ID" value="NZ_AP017422.1"/>
</dbReference>
<protein>
    <submittedName>
        <fullName evidence="5">Transcriptional regulator, HxlR family</fullName>
    </submittedName>
</protein>
<accession>A0A1N7RGX5</accession>
<feature type="domain" description="HTH hxlR-type" evidence="4">
    <location>
        <begin position="11"/>
        <end position="110"/>
    </location>
</feature>
<evidence type="ECO:0000313" key="6">
    <source>
        <dbReference type="Proteomes" id="UP000186917"/>
    </source>
</evidence>
<keyword evidence="2" id="KW-0238">DNA-binding</keyword>
<dbReference type="Proteomes" id="UP000186917">
    <property type="component" value="Unassembled WGS sequence"/>
</dbReference>
<dbReference type="InterPro" id="IPR036388">
    <property type="entry name" value="WH-like_DNA-bd_sf"/>
</dbReference>
<evidence type="ECO:0000256" key="1">
    <source>
        <dbReference type="ARBA" id="ARBA00023015"/>
    </source>
</evidence>
<keyword evidence="1" id="KW-0805">Transcription regulation</keyword>
<dbReference type="GO" id="GO:0003677">
    <property type="term" value="F:DNA binding"/>
    <property type="evidence" value="ECO:0007669"/>
    <property type="project" value="UniProtKB-KW"/>
</dbReference>
<keyword evidence="3" id="KW-0804">Transcription</keyword>
<evidence type="ECO:0000256" key="3">
    <source>
        <dbReference type="ARBA" id="ARBA00023163"/>
    </source>
</evidence>
<dbReference type="SUPFAM" id="SSF46785">
    <property type="entry name" value="Winged helix' DNA-binding domain"/>
    <property type="match status" value="1"/>
</dbReference>